<dbReference type="SUPFAM" id="SSF56112">
    <property type="entry name" value="Protein kinase-like (PK-like)"/>
    <property type="match status" value="1"/>
</dbReference>
<dbReference type="Pfam" id="PF07714">
    <property type="entry name" value="PK_Tyr_Ser-Thr"/>
    <property type="match status" value="1"/>
</dbReference>
<comment type="caution">
    <text evidence="16">The sequence shown here is derived from an EMBL/GenBank/DDBJ whole genome shotgun (WGS) entry which is preliminary data.</text>
</comment>
<comment type="catalytic activity">
    <reaction evidence="11">
        <text>L-seryl-[protein] + ATP = O-phospho-L-seryl-[protein] + ADP + H(+)</text>
        <dbReference type="Rhea" id="RHEA:17989"/>
        <dbReference type="Rhea" id="RHEA-COMP:9863"/>
        <dbReference type="Rhea" id="RHEA-COMP:11604"/>
        <dbReference type="ChEBI" id="CHEBI:15378"/>
        <dbReference type="ChEBI" id="CHEBI:29999"/>
        <dbReference type="ChEBI" id="CHEBI:30616"/>
        <dbReference type="ChEBI" id="CHEBI:83421"/>
        <dbReference type="ChEBI" id="CHEBI:456216"/>
        <dbReference type="EC" id="2.7.11.1"/>
    </reaction>
</comment>
<evidence type="ECO:0000256" key="8">
    <source>
        <dbReference type="ARBA" id="ARBA00023157"/>
    </source>
</evidence>
<dbReference type="EC" id="2.7.11.1" evidence="1"/>
<keyword evidence="2" id="KW-0723">Serine/threonine-protein kinase</keyword>
<evidence type="ECO:0000256" key="14">
    <source>
        <dbReference type="SAM" id="MobiDB-lite"/>
    </source>
</evidence>
<dbReference type="GO" id="GO:0005886">
    <property type="term" value="C:plasma membrane"/>
    <property type="evidence" value="ECO:0007669"/>
    <property type="project" value="TreeGrafter"/>
</dbReference>
<feature type="compositionally biased region" description="Low complexity" evidence="14">
    <location>
        <begin position="331"/>
        <end position="340"/>
    </location>
</feature>
<keyword evidence="13" id="KW-0479">Metal-binding</keyword>
<dbReference type="FunFam" id="3.30.200.20:FF:000195">
    <property type="entry name" value="G-type lectin S-receptor-like serine/threonine-protein kinase"/>
    <property type="match status" value="1"/>
</dbReference>
<dbReference type="SMART" id="SM00220">
    <property type="entry name" value="S_TKc"/>
    <property type="match status" value="1"/>
</dbReference>
<dbReference type="InterPro" id="IPR000719">
    <property type="entry name" value="Prot_kinase_dom"/>
</dbReference>
<gene>
    <name evidence="16" type="ORF">RGQ29_011435</name>
</gene>
<feature type="active site" description="Proton acceptor" evidence="12">
    <location>
        <position position="160"/>
    </location>
</feature>
<comment type="catalytic activity">
    <reaction evidence="10">
        <text>L-threonyl-[protein] + ATP = O-phospho-L-threonyl-[protein] + ADP + H(+)</text>
        <dbReference type="Rhea" id="RHEA:46608"/>
        <dbReference type="Rhea" id="RHEA-COMP:11060"/>
        <dbReference type="Rhea" id="RHEA-COMP:11605"/>
        <dbReference type="ChEBI" id="CHEBI:15378"/>
        <dbReference type="ChEBI" id="CHEBI:30013"/>
        <dbReference type="ChEBI" id="CHEBI:30616"/>
        <dbReference type="ChEBI" id="CHEBI:61977"/>
        <dbReference type="ChEBI" id="CHEBI:456216"/>
        <dbReference type="EC" id="2.7.11.1"/>
    </reaction>
</comment>
<keyword evidence="4" id="KW-0732">Signal</keyword>
<dbReference type="PROSITE" id="PS50011">
    <property type="entry name" value="PROTEIN_KINASE_DOM"/>
    <property type="match status" value="1"/>
</dbReference>
<dbReference type="PROSITE" id="PS00108">
    <property type="entry name" value="PROTEIN_KINASE_ST"/>
    <property type="match status" value="1"/>
</dbReference>
<reference evidence="16 17" key="1">
    <citation type="journal article" date="2023" name="G3 (Bethesda)">
        <title>A haplotype-resolved chromosome-scale genome for Quercus rubra L. provides insights into the genetics of adaptive traits for red oak species.</title>
        <authorList>
            <person name="Kapoor B."/>
            <person name="Jenkins J."/>
            <person name="Schmutz J."/>
            <person name="Zhebentyayeva T."/>
            <person name="Kuelheim C."/>
            <person name="Coggeshall M."/>
            <person name="Heim C."/>
            <person name="Lasky J.R."/>
            <person name="Leites L."/>
            <person name="Islam-Faridi N."/>
            <person name="Romero-Severson J."/>
            <person name="DeLeo V.L."/>
            <person name="Lucas S.M."/>
            <person name="Lazic D."/>
            <person name="Gailing O."/>
            <person name="Carlson J."/>
            <person name="Staton M."/>
        </authorList>
    </citation>
    <scope>NUCLEOTIDE SEQUENCE [LARGE SCALE GENOMIC DNA]</scope>
    <source>
        <strain evidence="16">Pseudo-F2</strain>
    </source>
</reference>
<evidence type="ECO:0000256" key="6">
    <source>
        <dbReference type="ARBA" id="ARBA00022777"/>
    </source>
</evidence>
<dbReference type="EMBL" id="JAXUIC010000002">
    <property type="protein sequence ID" value="KAK4602382.1"/>
    <property type="molecule type" value="Genomic_DNA"/>
</dbReference>
<dbReference type="Gene3D" id="3.30.200.20">
    <property type="entry name" value="Phosphorylase Kinase, domain 1"/>
    <property type="match status" value="1"/>
</dbReference>
<dbReference type="PANTHER" id="PTHR27002">
    <property type="entry name" value="RECEPTOR-LIKE SERINE/THREONINE-PROTEIN KINASE SD1-8"/>
    <property type="match status" value="1"/>
</dbReference>
<evidence type="ECO:0000256" key="9">
    <source>
        <dbReference type="ARBA" id="ARBA00023180"/>
    </source>
</evidence>
<evidence type="ECO:0000256" key="2">
    <source>
        <dbReference type="ARBA" id="ARBA00022527"/>
    </source>
</evidence>
<sequence>MENMIIDRSIKSQRKDLELPFFDMTTIEKATDNFSSNNKLGEGGFGPVYKGTLIDGHEIAVKRLSQSSRQGLNEFINEVILIVAKLQHRNLVRLLGCCIQGEEKMLIYEYMANKSLDSFIFDQAKGKILPWSKLFHIIDGIAREFLYLHEDSGLRIIHRDLKASNVLLDSEMNPKISDFGLARTFERNQIEGNTNRVVGTYGYMALEYAIDGLFSVKSDVFSFGMLLLEIVSGKKNRGFYHPNHSLNLIGHAWKLWRESKPLELIDMCSDNSCTLPEMLRCIHVSPLCVQQLPEDRPNMSFVVMMLGSESLLPEPKEPSFLIGKNSLDVDSSSSKHQSSSTNEISITQLEAR</sequence>
<evidence type="ECO:0000256" key="5">
    <source>
        <dbReference type="ARBA" id="ARBA00022741"/>
    </source>
</evidence>
<feature type="compositionally biased region" description="Polar residues" evidence="14">
    <location>
        <begin position="341"/>
        <end position="352"/>
    </location>
</feature>
<name>A0AAN7J8U7_QUERU</name>
<evidence type="ECO:0000256" key="3">
    <source>
        <dbReference type="ARBA" id="ARBA00022679"/>
    </source>
</evidence>
<dbReference type="Proteomes" id="UP001324115">
    <property type="component" value="Unassembled WGS sequence"/>
</dbReference>
<dbReference type="GO" id="GO:0004674">
    <property type="term" value="F:protein serine/threonine kinase activity"/>
    <property type="evidence" value="ECO:0007669"/>
    <property type="project" value="UniProtKB-KW"/>
</dbReference>
<dbReference type="InterPro" id="IPR011009">
    <property type="entry name" value="Kinase-like_dom_sf"/>
</dbReference>
<dbReference type="AlphaFoldDB" id="A0AAN7J8U7"/>
<feature type="binding site" evidence="13">
    <location>
        <position position="178"/>
    </location>
    <ligand>
        <name>Mg(2+)</name>
        <dbReference type="ChEBI" id="CHEBI:18420"/>
    </ligand>
</feature>
<keyword evidence="3" id="KW-0808">Transferase</keyword>
<dbReference type="GO" id="GO:0005524">
    <property type="term" value="F:ATP binding"/>
    <property type="evidence" value="ECO:0007669"/>
    <property type="project" value="UniProtKB-KW"/>
</dbReference>
<dbReference type="PANTHER" id="PTHR27002:SF616">
    <property type="entry name" value="RECEPTOR-LIKE SERINE_THREONINE-PROTEIN KINASE"/>
    <property type="match status" value="1"/>
</dbReference>
<evidence type="ECO:0000256" key="12">
    <source>
        <dbReference type="PIRSR" id="PIRSR000615-1"/>
    </source>
</evidence>
<evidence type="ECO:0000256" key="10">
    <source>
        <dbReference type="ARBA" id="ARBA00047899"/>
    </source>
</evidence>
<dbReference type="Gene3D" id="1.10.510.10">
    <property type="entry name" value="Transferase(Phosphotransferase) domain 1"/>
    <property type="match status" value="1"/>
</dbReference>
<evidence type="ECO:0000256" key="11">
    <source>
        <dbReference type="ARBA" id="ARBA00048679"/>
    </source>
</evidence>
<keyword evidence="17" id="KW-1185">Reference proteome</keyword>
<keyword evidence="6" id="KW-0418">Kinase</keyword>
<feature type="domain" description="Protein kinase" evidence="15">
    <location>
        <begin position="34"/>
        <end position="312"/>
    </location>
</feature>
<feature type="region of interest" description="Disordered" evidence="14">
    <location>
        <begin position="323"/>
        <end position="352"/>
    </location>
</feature>
<evidence type="ECO:0000313" key="17">
    <source>
        <dbReference type="Proteomes" id="UP001324115"/>
    </source>
</evidence>
<evidence type="ECO:0000256" key="1">
    <source>
        <dbReference type="ARBA" id="ARBA00012513"/>
    </source>
</evidence>
<keyword evidence="8" id="KW-1015">Disulfide bond</keyword>
<evidence type="ECO:0000313" key="16">
    <source>
        <dbReference type="EMBL" id="KAK4602382.1"/>
    </source>
</evidence>
<dbReference type="GO" id="GO:0046872">
    <property type="term" value="F:metal ion binding"/>
    <property type="evidence" value="ECO:0007669"/>
    <property type="project" value="UniProtKB-KW"/>
</dbReference>
<evidence type="ECO:0000256" key="7">
    <source>
        <dbReference type="ARBA" id="ARBA00022840"/>
    </source>
</evidence>
<keyword evidence="5" id="KW-0547">Nucleotide-binding</keyword>
<evidence type="ECO:0000256" key="13">
    <source>
        <dbReference type="PIRSR" id="PIRSR000615-3"/>
    </source>
</evidence>
<evidence type="ECO:0000259" key="15">
    <source>
        <dbReference type="PROSITE" id="PS50011"/>
    </source>
</evidence>
<feature type="binding site" evidence="13">
    <location>
        <position position="165"/>
    </location>
    <ligand>
        <name>Mg(2+)</name>
        <dbReference type="ChEBI" id="CHEBI:18420"/>
    </ligand>
</feature>
<keyword evidence="13" id="KW-0460">Magnesium</keyword>
<proteinExistence type="predicted"/>
<organism evidence="16 17">
    <name type="scientific">Quercus rubra</name>
    <name type="common">Northern red oak</name>
    <name type="synonym">Quercus borealis</name>
    <dbReference type="NCBI Taxonomy" id="3512"/>
    <lineage>
        <taxon>Eukaryota</taxon>
        <taxon>Viridiplantae</taxon>
        <taxon>Streptophyta</taxon>
        <taxon>Embryophyta</taxon>
        <taxon>Tracheophyta</taxon>
        <taxon>Spermatophyta</taxon>
        <taxon>Magnoliopsida</taxon>
        <taxon>eudicotyledons</taxon>
        <taxon>Gunneridae</taxon>
        <taxon>Pentapetalae</taxon>
        <taxon>rosids</taxon>
        <taxon>fabids</taxon>
        <taxon>Fagales</taxon>
        <taxon>Fagaceae</taxon>
        <taxon>Quercus</taxon>
    </lineage>
</organism>
<dbReference type="InterPro" id="IPR008271">
    <property type="entry name" value="Ser/Thr_kinase_AS"/>
</dbReference>
<protein>
    <recommendedName>
        <fullName evidence="1">non-specific serine/threonine protein kinase</fullName>
        <ecNumber evidence="1">2.7.11.1</ecNumber>
    </recommendedName>
</protein>
<dbReference type="InterPro" id="IPR021820">
    <property type="entry name" value="S-locus_recpt_kinase_C"/>
</dbReference>
<accession>A0AAN7J8U7</accession>
<dbReference type="InterPro" id="IPR001245">
    <property type="entry name" value="Ser-Thr/Tyr_kinase_cat_dom"/>
</dbReference>
<dbReference type="Pfam" id="PF11883">
    <property type="entry name" value="DUF3403"/>
    <property type="match status" value="1"/>
</dbReference>
<dbReference type="FunFam" id="1.10.510.10:FF:000060">
    <property type="entry name" value="G-type lectin S-receptor-like serine/threonine-protein kinase"/>
    <property type="match status" value="1"/>
</dbReference>
<keyword evidence="7" id="KW-0067">ATP-binding</keyword>
<evidence type="ECO:0000256" key="4">
    <source>
        <dbReference type="ARBA" id="ARBA00022729"/>
    </source>
</evidence>
<keyword evidence="9" id="KW-0325">Glycoprotein</keyword>